<comment type="caution">
    <text evidence="1">The sequence shown here is derived from an EMBL/GenBank/DDBJ whole genome shotgun (WGS) entry which is preliminary data.</text>
</comment>
<proteinExistence type="predicted"/>
<evidence type="ECO:0000313" key="2">
    <source>
        <dbReference type="Proteomes" id="UP001162992"/>
    </source>
</evidence>
<sequence length="356" mass="39792">MKIGICLCSNQVMVTATSPSLPQQQQQQQQPVIKLIPSPKLRKRSQWSRGDGPGEYGGPPLDTRLRQYYGQPAPDPLTTSGDYIWNKNWQPYVDKTSSLAEEPATTSKITDSETGFLSFNRAISLDSMDIDLSQELMKPSKATLQRQVETARRAAMLNSKYPALHSLFQKKADFEKSRFRFAPTRREEAQWERARKAVSGGIATVPGSFVRLEEDPIQQKQRYMQLKSNLQLFTLAIGAVGVVSAWVIYTPDIVASYGVGLLGAVAYIRMLGNSVDAFGSRDAGGVVRGAIGQPRLLVPVLLVMIYNRWNEILVPEYGAVHLQLIPMLVGFFTYKLATVIEVLRDMIPYPEYENKS</sequence>
<protein>
    <submittedName>
        <fullName evidence="1">Uncharacterized protein</fullName>
    </submittedName>
</protein>
<evidence type="ECO:0000313" key="1">
    <source>
        <dbReference type="EMBL" id="KAJ7543330.1"/>
    </source>
</evidence>
<reference evidence="2" key="1">
    <citation type="journal article" date="2024" name="Proc. Natl. Acad. Sci. U.S.A.">
        <title>Extraordinary preservation of gene collinearity over three hundred million years revealed in homosporous lycophytes.</title>
        <authorList>
            <person name="Li C."/>
            <person name="Wickell D."/>
            <person name="Kuo L.Y."/>
            <person name="Chen X."/>
            <person name="Nie B."/>
            <person name="Liao X."/>
            <person name="Peng D."/>
            <person name="Ji J."/>
            <person name="Jenkins J."/>
            <person name="Williams M."/>
            <person name="Shu S."/>
            <person name="Plott C."/>
            <person name="Barry K."/>
            <person name="Rajasekar S."/>
            <person name="Grimwood J."/>
            <person name="Han X."/>
            <person name="Sun S."/>
            <person name="Hou Z."/>
            <person name="He W."/>
            <person name="Dai G."/>
            <person name="Sun C."/>
            <person name="Schmutz J."/>
            <person name="Leebens-Mack J.H."/>
            <person name="Li F.W."/>
            <person name="Wang L."/>
        </authorList>
    </citation>
    <scope>NUCLEOTIDE SEQUENCE [LARGE SCALE GENOMIC DNA]</scope>
    <source>
        <strain evidence="2">cv. PW_Plant_1</strain>
    </source>
</reference>
<organism evidence="1 2">
    <name type="scientific">Diphasiastrum complanatum</name>
    <name type="common">Issler's clubmoss</name>
    <name type="synonym">Lycopodium complanatum</name>
    <dbReference type="NCBI Taxonomy" id="34168"/>
    <lineage>
        <taxon>Eukaryota</taxon>
        <taxon>Viridiplantae</taxon>
        <taxon>Streptophyta</taxon>
        <taxon>Embryophyta</taxon>
        <taxon>Tracheophyta</taxon>
        <taxon>Lycopodiopsida</taxon>
        <taxon>Lycopodiales</taxon>
        <taxon>Lycopodiaceae</taxon>
        <taxon>Lycopodioideae</taxon>
        <taxon>Diphasiastrum</taxon>
    </lineage>
</organism>
<dbReference type="Proteomes" id="UP001162992">
    <property type="component" value="Chromosome 9"/>
</dbReference>
<name>A0ACC2CMU6_DIPCM</name>
<dbReference type="EMBL" id="CM055100">
    <property type="protein sequence ID" value="KAJ7543330.1"/>
    <property type="molecule type" value="Genomic_DNA"/>
</dbReference>
<accession>A0ACC2CMU6</accession>
<keyword evidence="2" id="KW-1185">Reference proteome</keyword>
<gene>
    <name evidence="1" type="ORF">O6H91_09G033400</name>
</gene>